<dbReference type="EMBL" id="QKUF01000038">
    <property type="protein sequence ID" value="PZW20977.1"/>
    <property type="molecule type" value="Genomic_DNA"/>
</dbReference>
<gene>
    <name evidence="1" type="ORF">EI42_05738</name>
</gene>
<protein>
    <submittedName>
        <fullName evidence="1">Uncharacterized protein</fullName>
    </submittedName>
</protein>
<dbReference type="AlphaFoldDB" id="A0A326TVQ2"/>
<accession>A0A326TVQ2</accession>
<evidence type="ECO:0000313" key="1">
    <source>
        <dbReference type="EMBL" id="PZW20977.1"/>
    </source>
</evidence>
<sequence>MRAIRPLAQASDIYDVLVGLKVGDVVPPQVYICDYEDGRIPAWQVLHIVEHEGCRRLTLIDPESAHITLWERSYVALDVVAFPTKVLATSLYISTGEPEPRYTNMLGDIRQRGRQINDLWEFSDAQEDMLPGHLDGQPETD</sequence>
<dbReference type="Proteomes" id="UP000248806">
    <property type="component" value="Unassembled WGS sequence"/>
</dbReference>
<reference evidence="1 2" key="1">
    <citation type="submission" date="2018-06" db="EMBL/GenBank/DDBJ databases">
        <title>Genomic Encyclopedia of Archaeal and Bacterial Type Strains, Phase II (KMG-II): from individual species to whole genera.</title>
        <authorList>
            <person name="Goeker M."/>
        </authorList>
    </citation>
    <scope>NUCLEOTIDE SEQUENCE [LARGE SCALE GENOMIC DNA]</scope>
    <source>
        <strain evidence="1 2">ATCC BAA-1881</strain>
    </source>
</reference>
<dbReference type="RefSeq" id="WP_111325977.1">
    <property type="nucleotide sequence ID" value="NZ_BIFX01000001.1"/>
</dbReference>
<evidence type="ECO:0000313" key="2">
    <source>
        <dbReference type="Proteomes" id="UP000248806"/>
    </source>
</evidence>
<proteinExistence type="predicted"/>
<organism evidence="1 2">
    <name type="scientific">Thermosporothrix hazakensis</name>
    <dbReference type="NCBI Taxonomy" id="644383"/>
    <lineage>
        <taxon>Bacteria</taxon>
        <taxon>Bacillati</taxon>
        <taxon>Chloroflexota</taxon>
        <taxon>Ktedonobacteria</taxon>
        <taxon>Ktedonobacterales</taxon>
        <taxon>Thermosporotrichaceae</taxon>
        <taxon>Thermosporothrix</taxon>
    </lineage>
</organism>
<keyword evidence="2" id="KW-1185">Reference proteome</keyword>
<name>A0A326TVQ2_THEHA</name>
<comment type="caution">
    <text evidence="1">The sequence shown here is derived from an EMBL/GenBank/DDBJ whole genome shotgun (WGS) entry which is preliminary data.</text>
</comment>